<protein>
    <submittedName>
        <fullName evidence="1">Uncharacterized protein</fullName>
    </submittedName>
</protein>
<sequence>NSTLLINTHPRNSKLNSRSVEVFFFYEGEIIGRTEFKGVFGNPS</sequence>
<accession>A0A8J2NTE3</accession>
<dbReference type="EMBL" id="CAJVCH010070594">
    <property type="protein sequence ID" value="CAG7720438.1"/>
    <property type="molecule type" value="Genomic_DNA"/>
</dbReference>
<feature type="non-terminal residue" evidence="1">
    <location>
        <position position="1"/>
    </location>
</feature>
<keyword evidence="2" id="KW-1185">Reference proteome</keyword>
<gene>
    <name evidence="1" type="ORF">AFUS01_LOCUS9715</name>
</gene>
<reference evidence="1" key="1">
    <citation type="submission" date="2021-06" db="EMBL/GenBank/DDBJ databases">
        <authorList>
            <person name="Hodson N. C."/>
            <person name="Mongue J. A."/>
            <person name="Jaron S. K."/>
        </authorList>
    </citation>
    <scope>NUCLEOTIDE SEQUENCE</scope>
</reference>
<dbReference type="AlphaFoldDB" id="A0A8J2NTE3"/>
<name>A0A8J2NTE3_9HEXA</name>
<proteinExistence type="predicted"/>
<organism evidence="1 2">
    <name type="scientific">Allacma fusca</name>
    <dbReference type="NCBI Taxonomy" id="39272"/>
    <lineage>
        <taxon>Eukaryota</taxon>
        <taxon>Metazoa</taxon>
        <taxon>Ecdysozoa</taxon>
        <taxon>Arthropoda</taxon>
        <taxon>Hexapoda</taxon>
        <taxon>Collembola</taxon>
        <taxon>Symphypleona</taxon>
        <taxon>Sminthuridae</taxon>
        <taxon>Allacma</taxon>
    </lineage>
</organism>
<dbReference type="Proteomes" id="UP000708208">
    <property type="component" value="Unassembled WGS sequence"/>
</dbReference>
<comment type="caution">
    <text evidence="1">The sequence shown here is derived from an EMBL/GenBank/DDBJ whole genome shotgun (WGS) entry which is preliminary data.</text>
</comment>
<evidence type="ECO:0000313" key="1">
    <source>
        <dbReference type="EMBL" id="CAG7720438.1"/>
    </source>
</evidence>
<evidence type="ECO:0000313" key="2">
    <source>
        <dbReference type="Proteomes" id="UP000708208"/>
    </source>
</evidence>